<keyword evidence="1" id="KW-0479">Metal-binding</keyword>
<dbReference type="EMBL" id="GG745346">
    <property type="protein sequence ID" value="KNE64929.1"/>
    <property type="molecule type" value="Genomic_DNA"/>
</dbReference>
<name>A0A0L0SRC9_ALLM3</name>
<dbReference type="SUPFAM" id="SSF144232">
    <property type="entry name" value="HIT/MYND zinc finger-like"/>
    <property type="match status" value="1"/>
</dbReference>
<dbReference type="Gene3D" id="6.10.140.2220">
    <property type="match status" value="1"/>
</dbReference>
<feature type="domain" description="MYND-type" evidence="6">
    <location>
        <begin position="5"/>
        <end position="41"/>
    </location>
</feature>
<dbReference type="eggNOG" id="ENOG502SDP6">
    <property type="taxonomic scope" value="Eukaryota"/>
</dbReference>
<accession>A0A0L0SRC9</accession>
<dbReference type="GO" id="GO:0008270">
    <property type="term" value="F:zinc ion binding"/>
    <property type="evidence" value="ECO:0007669"/>
    <property type="project" value="UniProtKB-KW"/>
</dbReference>
<protein>
    <recommendedName>
        <fullName evidence="6">MYND-type domain-containing protein</fullName>
    </recommendedName>
</protein>
<dbReference type="STRING" id="578462.A0A0L0SRC9"/>
<dbReference type="PROSITE" id="PS01360">
    <property type="entry name" value="ZF_MYND_1"/>
    <property type="match status" value="1"/>
</dbReference>
<dbReference type="PANTHER" id="PTHR12298:SF4">
    <property type="entry name" value="PROGRAMMED CELL DEATH PROTEIN 2"/>
    <property type="match status" value="1"/>
</dbReference>
<reference evidence="8" key="2">
    <citation type="submission" date="2009-11" db="EMBL/GenBank/DDBJ databases">
        <title>The Genome Sequence of Allomyces macrogynus strain ATCC 38327.</title>
        <authorList>
            <consortium name="The Broad Institute Genome Sequencing Platform"/>
            <person name="Russ C."/>
            <person name="Cuomo C."/>
            <person name="Shea T."/>
            <person name="Young S.K."/>
            <person name="Zeng Q."/>
            <person name="Koehrsen M."/>
            <person name="Haas B."/>
            <person name="Borodovsky M."/>
            <person name="Guigo R."/>
            <person name="Alvarado L."/>
            <person name="Berlin A."/>
            <person name="Borenstein D."/>
            <person name="Chen Z."/>
            <person name="Engels R."/>
            <person name="Freedman E."/>
            <person name="Gellesch M."/>
            <person name="Goldberg J."/>
            <person name="Griggs A."/>
            <person name="Gujja S."/>
            <person name="Heiman D."/>
            <person name="Hepburn T."/>
            <person name="Howarth C."/>
            <person name="Jen D."/>
            <person name="Larson L."/>
            <person name="Lewis B."/>
            <person name="Mehta T."/>
            <person name="Park D."/>
            <person name="Pearson M."/>
            <person name="Roberts A."/>
            <person name="Saif S."/>
            <person name="Shenoy N."/>
            <person name="Sisk P."/>
            <person name="Stolte C."/>
            <person name="Sykes S."/>
            <person name="Walk T."/>
            <person name="White J."/>
            <person name="Yandava C."/>
            <person name="Burger G."/>
            <person name="Gray M.W."/>
            <person name="Holland P.W.H."/>
            <person name="King N."/>
            <person name="Lang F.B.F."/>
            <person name="Roger A.J."/>
            <person name="Ruiz-Trillo I."/>
            <person name="Lander E."/>
            <person name="Nusbaum C."/>
        </authorList>
    </citation>
    <scope>NUCLEOTIDE SEQUENCE [LARGE SCALE GENOMIC DNA]</scope>
    <source>
        <strain evidence="8">ATCC 38327</strain>
    </source>
</reference>
<evidence type="ECO:0000256" key="1">
    <source>
        <dbReference type="ARBA" id="ARBA00022723"/>
    </source>
</evidence>
<dbReference type="Proteomes" id="UP000054350">
    <property type="component" value="Unassembled WGS sequence"/>
</dbReference>
<dbReference type="OrthoDB" id="5539138at2759"/>
<evidence type="ECO:0000259" key="6">
    <source>
        <dbReference type="PROSITE" id="PS50865"/>
    </source>
</evidence>
<sequence>MPQPCAVCQASASKKCGQCGAVHYCSRDHQKEHWKSHKKECAKLAKDKPAPSPGASSGSSGARQQSDGTRSSTSSSTGRGPQGGYGHSPPLGVGQPSTRWAEGLTPAKAAEWFVDCFRMRMDDDQAWCGAENHAIYFGSPLHTVREFLIFCNMAVDRGVFPSTIPWAKVLEQADDLLVYAFEKADAQDKYGSENVFAELTGGRSLRATGVAIYAFGPNGEPASAEFKAAQRKYPDDNTLFDDATRFARVGGIDKWRALCTSLERKFPLNGRLWD</sequence>
<dbReference type="PANTHER" id="PTHR12298">
    <property type="entry name" value="PCDC2 PROGRAMMED CELL DEATH PROTEIN 2 -RELATED"/>
    <property type="match status" value="1"/>
</dbReference>
<keyword evidence="8" id="KW-1185">Reference proteome</keyword>
<dbReference type="Pfam" id="PF01753">
    <property type="entry name" value="zf-MYND"/>
    <property type="match status" value="1"/>
</dbReference>
<dbReference type="PROSITE" id="PS50865">
    <property type="entry name" value="ZF_MYND_2"/>
    <property type="match status" value="1"/>
</dbReference>
<gene>
    <name evidence="7" type="ORF">AMAG_10594</name>
</gene>
<organism evidence="7 8">
    <name type="scientific">Allomyces macrogynus (strain ATCC 38327)</name>
    <name type="common">Allomyces javanicus var. macrogynus</name>
    <dbReference type="NCBI Taxonomy" id="578462"/>
    <lineage>
        <taxon>Eukaryota</taxon>
        <taxon>Fungi</taxon>
        <taxon>Fungi incertae sedis</taxon>
        <taxon>Blastocladiomycota</taxon>
        <taxon>Blastocladiomycetes</taxon>
        <taxon>Blastocladiales</taxon>
        <taxon>Blastocladiaceae</taxon>
        <taxon>Allomyces</taxon>
    </lineage>
</organism>
<evidence type="ECO:0000313" key="8">
    <source>
        <dbReference type="Proteomes" id="UP000054350"/>
    </source>
</evidence>
<evidence type="ECO:0000256" key="2">
    <source>
        <dbReference type="ARBA" id="ARBA00022771"/>
    </source>
</evidence>
<keyword evidence="3" id="KW-0862">Zinc</keyword>
<evidence type="ECO:0000256" key="3">
    <source>
        <dbReference type="ARBA" id="ARBA00022833"/>
    </source>
</evidence>
<dbReference type="AlphaFoldDB" id="A0A0L0SRC9"/>
<dbReference type="InterPro" id="IPR002893">
    <property type="entry name" value="Znf_MYND"/>
</dbReference>
<evidence type="ECO:0000256" key="5">
    <source>
        <dbReference type="SAM" id="MobiDB-lite"/>
    </source>
</evidence>
<feature type="region of interest" description="Disordered" evidence="5">
    <location>
        <begin position="36"/>
        <end position="99"/>
    </location>
</feature>
<reference evidence="7 8" key="1">
    <citation type="submission" date="2009-11" db="EMBL/GenBank/DDBJ databases">
        <title>Annotation of Allomyces macrogynus ATCC 38327.</title>
        <authorList>
            <consortium name="The Broad Institute Genome Sequencing Platform"/>
            <person name="Russ C."/>
            <person name="Cuomo C."/>
            <person name="Burger G."/>
            <person name="Gray M.W."/>
            <person name="Holland P.W.H."/>
            <person name="King N."/>
            <person name="Lang F.B.F."/>
            <person name="Roger A.J."/>
            <person name="Ruiz-Trillo I."/>
            <person name="Young S.K."/>
            <person name="Zeng Q."/>
            <person name="Gargeya S."/>
            <person name="Fitzgerald M."/>
            <person name="Haas B."/>
            <person name="Abouelleil A."/>
            <person name="Alvarado L."/>
            <person name="Arachchi H.M."/>
            <person name="Berlin A."/>
            <person name="Chapman S.B."/>
            <person name="Gearin G."/>
            <person name="Goldberg J."/>
            <person name="Griggs A."/>
            <person name="Gujja S."/>
            <person name="Hansen M."/>
            <person name="Heiman D."/>
            <person name="Howarth C."/>
            <person name="Larimer J."/>
            <person name="Lui A."/>
            <person name="MacDonald P.J.P."/>
            <person name="McCowen C."/>
            <person name="Montmayeur A."/>
            <person name="Murphy C."/>
            <person name="Neiman D."/>
            <person name="Pearson M."/>
            <person name="Priest M."/>
            <person name="Roberts A."/>
            <person name="Saif S."/>
            <person name="Shea T."/>
            <person name="Sisk P."/>
            <person name="Stolte C."/>
            <person name="Sykes S."/>
            <person name="Wortman J."/>
            <person name="Nusbaum C."/>
            <person name="Birren B."/>
        </authorList>
    </citation>
    <scope>NUCLEOTIDE SEQUENCE [LARGE SCALE GENOMIC DNA]</scope>
    <source>
        <strain evidence="7 8">ATCC 38327</strain>
    </source>
</reference>
<feature type="compositionally biased region" description="Low complexity" evidence="5">
    <location>
        <begin position="53"/>
        <end position="79"/>
    </location>
</feature>
<evidence type="ECO:0000313" key="7">
    <source>
        <dbReference type="EMBL" id="KNE64929.1"/>
    </source>
</evidence>
<proteinExistence type="predicted"/>
<keyword evidence="2 4" id="KW-0863">Zinc-finger</keyword>
<evidence type="ECO:0000256" key="4">
    <source>
        <dbReference type="PROSITE-ProRule" id="PRU00134"/>
    </source>
</evidence>
<dbReference type="VEuPathDB" id="FungiDB:AMAG_10594"/>
<feature type="compositionally biased region" description="Basic and acidic residues" evidence="5">
    <location>
        <begin position="36"/>
        <end position="49"/>
    </location>
</feature>